<dbReference type="Proteomes" id="UP001208017">
    <property type="component" value="Unassembled WGS sequence"/>
</dbReference>
<sequence length="264" mass="29336">MQKWLSEALQAPWTAWDYEETIKAKLLFLDWLGQAWAGRQDEEARRLAEHLEAFGGEEQAMLFAAERMVPAPLAACGNAVLKAGQLMFSVVLASIEAQNKGGKELVAALIAGLETSYRMGDHAGAEWLGALVGAAHAFELDEDGWAVLLGMMFRQHQEVPESGIARGLIAQDIVVAAGLARDEWSEENAMRSDLPEGWWQALERTSGKPGMREFLLATEVNADEVVARFREHTSGRMSDPYVEYYVDAVMAIEDICCIPQFYRR</sequence>
<dbReference type="Gene3D" id="1.10.4100.10">
    <property type="entry name" value="2-methylcitrate dehydratase PrpD"/>
    <property type="match status" value="1"/>
</dbReference>
<evidence type="ECO:0000313" key="2">
    <source>
        <dbReference type="Proteomes" id="UP001208017"/>
    </source>
</evidence>
<dbReference type="InterPro" id="IPR042183">
    <property type="entry name" value="MmgE/PrpD_sf_1"/>
</dbReference>
<comment type="caution">
    <text evidence="1">The sequence shown here is derived from an EMBL/GenBank/DDBJ whole genome shotgun (WGS) entry which is preliminary data.</text>
</comment>
<organism evidence="1 2">
    <name type="scientific">Tumebacillus lacus</name>
    <dbReference type="NCBI Taxonomy" id="2995335"/>
    <lineage>
        <taxon>Bacteria</taxon>
        <taxon>Bacillati</taxon>
        <taxon>Bacillota</taxon>
        <taxon>Bacilli</taxon>
        <taxon>Bacillales</taxon>
        <taxon>Alicyclobacillaceae</taxon>
        <taxon>Tumebacillus</taxon>
    </lineage>
</organism>
<gene>
    <name evidence="1" type="ORF">OS242_03415</name>
</gene>
<dbReference type="RefSeq" id="WP_267150240.1">
    <property type="nucleotide sequence ID" value="NZ_JAPMLT010000001.1"/>
</dbReference>
<reference evidence="1 2" key="1">
    <citation type="submission" date="2022-11" db="EMBL/GenBank/DDBJ databases">
        <title>Study of microbial diversity in lake waters.</title>
        <authorList>
            <person name="Zhang J."/>
        </authorList>
    </citation>
    <scope>NUCLEOTIDE SEQUENCE [LARGE SCALE GENOMIC DNA]</scope>
    <source>
        <strain evidence="1 2">DT12</strain>
    </source>
</reference>
<accession>A0ABT3WWL9</accession>
<dbReference type="EMBL" id="JAPMLT010000001">
    <property type="protein sequence ID" value="MCX7569011.1"/>
    <property type="molecule type" value="Genomic_DNA"/>
</dbReference>
<evidence type="ECO:0000313" key="1">
    <source>
        <dbReference type="EMBL" id="MCX7569011.1"/>
    </source>
</evidence>
<dbReference type="SUPFAM" id="SSF103378">
    <property type="entry name" value="2-methylcitrate dehydratase PrpD"/>
    <property type="match status" value="1"/>
</dbReference>
<dbReference type="InterPro" id="IPR036148">
    <property type="entry name" value="MmgE/PrpD_sf"/>
</dbReference>
<keyword evidence="2" id="KW-1185">Reference proteome</keyword>
<name>A0ABT3WWL9_9BACL</name>
<protein>
    <submittedName>
        <fullName evidence="1">Uncharacterized protein</fullName>
    </submittedName>
</protein>
<proteinExistence type="predicted"/>